<proteinExistence type="predicted"/>
<accession>W9GQ60</accession>
<protein>
    <submittedName>
        <fullName evidence="1">Uncharacterized protein</fullName>
    </submittedName>
</protein>
<gene>
    <name evidence="1" type="ORF">N825_32310</name>
</gene>
<dbReference type="EMBL" id="AVFL01000061">
    <property type="protein sequence ID" value="EWY35909.1"/>
    <property type="molecule type" value="Genomic_DNA"/>
</dbReference>
<sequence>MVAMMVNRRIRECEMCRRAGFLMPVKCIDNGVRSTIQMCLDCRLNWEDQSFQRLCQATASISRRAATLWTWIARRRAVGTCSLRRVPGRRKSRTSSWARQKRKALVCV</sequence>
<name>W9GQ60_9PROT</name>
<keyword evidence="2" id="KW-1185">Reference proteome</keyword>
<organism evidence="1 2">
    <name type="scientific">Skermanella stibiiresistens SB22</name>
    <dbReference type="NCBI Taxonomy" id="1385369"/>
    <lineage>
        <taxon>Bacteria</taxon>
        <taxon>Pseudomonadati</taxon>
        <taxon>Pseudomonadota</taxon>
        <taxon>Alphaproteobacteria</taxon>
        <taxon>Rhodospirillales</taxon>
        <taxon>Azospirillaceae</taxon>
        <taxon>Skermanella</taxon>
    </lineage>
</organism>
<dbReference type="Proteomes" id="UP000019486">
    <property type="component" value="Unassembled WGS sequence"/>
</dbReference>
<evidence type="ECO:0000313" key="1">
    <source>
        <dbReference type="EMBL" id="EWY35909.1"/>
    </source>
</evidence>
<dbReference type="AlphaFoldDB" id="W9GQ60"/>
<comment type="caution">
    <text evidence="1">The sequence shown here is derived from an EMBL/GenBank/DDBJ whole genome shotgun (WGS) entry which is preliminary data.</text>
</comment>
<evidence type="ECO:0000313" key="2">
    <source>
        <dbReference type="Proteomes" id="UP000019486"/>
    </source>
</evidence>
<reference evidence="1 2" key="1">
    <citation type="submission" date="2013-08" db="EMBL/GenBank/DDBJ databases">
        <title>The genome sequence of Skermanella stibiiresistens.</title>
        <authorList>
            <person name="Zhu W."/>
            <person name="Wang G."/>
        </authorList>
    </citation>
    <scope>NUCLEOTIDE SEQUENCE [LARGE SCALE GENOMIC DNA]</scope>
    <source>
        <strain evidence="1 2">SB22</strain>
    </source>
</reference>